<keyword evidence="8" id="KW-0723">Serine/threonine-protein kinase</keyword>
<feature type="transmembrane region" description="Helical" evidence="9">
    <location>
        <begin position="34"/>
        <end position="54"/>
    </location>
</feature>
<evidence type="ECO:0000313" key="12">
    <source>
        <dbReference type="RefSeq" id="XP_039117336.1"/>
    </source>
</evidence>
<dbReference type="PANTHER" id="PTHR47976:SF115">
    <property type="entry name" value="RECEPTOR-LIKE SERINE_THREONINE-PROTEIN KINASE"/>
    <property type="match status" value="1"/>
</dbReference>
<evidence type="ECO:0000256" key="3">
    <source>
        <dbReference type="ARBA" id="ARBA00022734"/>
    </source>
</evidence>
<evidence type="ECO:0000256" key="5">
    <source>
        <dbReference type="ARBA" id="ARBA00022777"/>
    </source>
</evidence>
<gene>
    <name evidence="12 13 14" type="primary">LOC120253116</name>
</gene>
<dbReference type="SMART" id="SM00220">
    <property type="entry name" value="S_TKc"/>
    <property type="match status" value="1"/>
</dbReference>
<comment type="similarity">
    <text evidence="8">Belongs to the protein kinase superfamily.</text>
</comment>
<dbReference type="PROSITE" id="PS50011">
    <property type="entry name" value="PROTEIN_KINASE_DOM"/>
    <property type="match status" value="1"/>
</dbReference>
<evidence type="ECO:0000256" key="4">
    <source>
        <dbReference type="ARBA" id="ARBA00022741"/>
    </source>
</evidence>
<organism evidence="11 13">
    <name type="scientific">Dioscorea cayennensis subsp. rotundata</name>
    <name type="common">White Guinea yam</name>
    <name type="synonym">Dioscorea rotundata</name>
    <dbReference type="NCBI Taxonomy" id="55577"/>
    <lineage>
        <taxon>Eukaryota</taxon>
        <taxon>Viridiplantae</taxon>
        <taxon>Streptophyta</taxon>
        <taxon>Embryophyta</taxon>
        <taxon>Tracheophyta</taxon>
        <taxon>Spermatophyta</taxon>
        <taxon>Magnoliopsida</taxon>
        <taxon>Liliopsida</taxon>
        <taxon>Dioscoreales</taxon>
        <taxon>Dioscoreaceae</taxon>
        <taxon>Dioscorea</taxon>
    </lineage>
</organism>
<dbReference type="RefSeq" id="XP_039117337.1">
    <property type="nucleotide sequence ID" value="XM_039261403.1"/>
</dbReference>
<keyword evidence="6 7" id="KW-0067">ATP-binding</keyword>
<feature type="binding site" evidence="7">
    <location>
        <position position="132"/>
    </location>
    <ligand>
        <name>ATP</name>
        <dbReference type="ChEBI" id="CHEBI:30616"/>
    </ligand>
</feature>
<keyword evidence="4 7" id="KW-0547">Nucleotide-binding</keyword>
<dbReference type="RefSeq" id="XP_039117338.1">
    <property type="nucleotide sequence ID" value="XM_039261404.1"/>
</dbReference>
<proteinExistence type="inferred from homology"/>
<dbReference type="FunFam" id="3.30.200.20:FF:000483">
    <property type="entry name" value="Putative receptor-like protein kinase"/>
    <property type="match status" value="1"/>
</dbReference>
<reference evidence="12 13" key="1">
    <citation type="submission" date="2025-04" db="UniProtKB">
        <authorList>
            <consortium name="RefSeq"/>
        </authorList>
    </citation>
    <scope>IDENTIFICATION</scope>
</reference>
<sequence>MEGRKGKIVAGATFSSLLILIIVLWLCLGLSKTFFLLAGIAVACILSVLVWVLLQHAALNRRTMSLVRRSTLEGNELRLEYSFLRKVAGLPTKFRYKDLEVATDHFQALIGRGASASVFKGILDDGTQVAVKRIEGAEHGDQEFRSEVSAVASVQHVNLVRLLGYCLNPGGPRFLVYEYIHNGSLATWIFPGDSSSCSGDHHHRKCLPWALRYCVAVDVAKALAYLHNDCRSRVLHLDIKPENILLDEGFRALVSDFGLSKLMGRDQSRIVTTIRGTRGYLAPEWFLENGISEKSDIYSYGMVLLEMVGGRRNVMLVGDGQPSERQWSYFPKIVSEKVREGKAMQVVDERLLQPQGSEDVEVEKAQVETLLHVALWCIQENPKLRPSMARVVDMLEGRIPADLPPETEMIIMDILSMDDLPTAGTMNYSSILSGR</sequence>
<keyword evidence="9" id="KW-0472">Membrane</keyword>
<dbReference type="FunFam" id="1.10.510.10:FF:000537">
    <property type="entry name" value="Putative receptor-like protein kinase"/>
    <property type="match status" value="1"/>
</dbReference>
<keyword evidence="11" id="KW-1185">Reference proteome</keyword>
<evidence type="ECO:0000313" key="14">
    <source>
        <dbReference type="RefSeq" id="XP_039117338.1"/>
    </source>
</evidence>
<evidence type="ECO:0000256" key="9">
    <source>
        <dbReference type="SAM" id="Phobius"/>
    </source>
</evidence>
<evidence type="ECO:0000256" key="7">
    <source>
        <dbReference type="PROSITE-ProRule" id="PRU10141"/>
    </source>
</evidence>
<protein>
    <submittedName>
        <fullName evidence="12 13">Probable receptor-like protein kinase At5g20050</fullName>
    </submittedName>
</protein>
<keyword evidence="5" id="KW-0418">Kinase</keyword>
<feature type="domain" description="Protein kinase" evidence="10">
    <location>
        <begin position="104"/>
        <end position="399"/>
    </location>
</feature>
<evidence type="ECO:0000313" key="13">
    <source>
        <dbReference type="RefSeq" id="XP_039117337.1"/>
    </source>
</evidence>
<evidence type="ECO:0000256" key="6">
    <source>
        <dbReference type="ARBA" id="ARBA00022840"/>
    </source>
</evidence>
<evidence type="ECO:0000256" key="8">
    <source>
        <dbReference type="RuleBase" id="RU000304"/>
    </source>
</evidence>
<dbReference type="GeneID" id="120253116"/>
<dbReference type="PANTHER" id="PTHR47976">
    <property type="entry name" value="G-TYPE LECTIN S-RECEPTOR-LIKE SERINE/THREONINE-PROTEIN KINASE SD2-5"/>
    <property type="match status" value="1"/>
</dbReference>
<name>A0AB40AQX3_DIOCR</name>
<dbReference type="GO" id="GO:0004674">
    <property type="term" value="F:protein serine/threonine kinase activity"/>
    <property type="evidence" value="ECO:0007669"/>
    <property type="project" value="UniProtKB-KW"/>
</dbReference>
<dbReference type="GO" id="GO:0005524">
    <property type="term" value="F:ATP binding"/>
    <property type="evidence" value="ECO:0007669"/>
    <property type="project" value="UniProtKB-UniRule"/>
</dbReference>
<dbReference type="GO" id="GO:0030246">
    <property type="term" value="F:carbohydrate binding"/>
    <property type="evidence" value="ECO:0007669"/>
    <property type="project" value="UniProtKB-KW"/>
</dbReference>
<keyword evidence="1" id="KW-0808">Transferase</keyword>
<keyword evidence="9" id="KW-0812">Transmembrane</keyword>
<dbReference type="Proteomes" id="UP001515500">
    <property type="component" value="Chromosome 26"/>
</dbReference>
<feature type="transmembrane region" description="Helical" evidence="9">
    <location>
        <begin position="7"/>
        <end position="28"/>
    </location>
</feature>
<dbReference type="PROSITE" id="PS00107">
    <property type="entry name" value="PROTEIN_KINASE_ATP"/>
    <property type="match status" value="1"/>
</dbReference>
<evidence type="ECO:0000259" key="10">
    <source>
        <dbReference type="PROSITE" id="PS50011"/>
    </source>
</evidence>
<keyword evidence="2" id="KW-0732">Signal</keyword>
<keyword evidence="9" id="KW-1133">Transmembrane helix</keyword>
<dbReference type="RefSeq" id="XP_039117336.1">
    <property type="nucleotide sequence ID" value="XM_039261402.1"/>
</dbReference>
<dbReference type="InterPro" id="IPR017441">
    <property type="entry name" value="Protein_kinase_ATP_BS"/>
</dbReference>
<accession>A0AB40AQX3</accession>
<dbReference type="Pfam" id="PF00069">
    <property type="entry name" value="Pkinase"/>
    <property type="match status" value="1"/>
</dbReference>
<evidence type="ECO:0000256" key="1">
    <source>
        <dbReference type="ARBA" id="ARBA00022679"/>
    </source>
</evidence>
<dbReference type="InterPro" id="IPR000719">
    <property type="entry name" value="Prot_kinase_dom"/>
</dbReference>
<dbReference type="SUPFAM" id="SSF56112">
    <property type="entry name" value="Protein kinase-like (PK-like)"/>
    <property type="match status" value="1"/>
</dbReference>
<dbReference type="Gene3D" id="3.30.200.20">
    <property type="entry name" value="Phosphorylase Kinase, domain 1"/>
    <property type="match status" value="1"/>
</dbReference>
<dbReference type="InterPro" id="IPR011009">
    <property type="entry name" value="Kinase-like_dom_sf"/>
</dbReference>
<evidence type="ECO:0000313" key="11">
    <source>
        <dbReference type="Proteomes" id="UP001515500"/>
    </source>
</evidence>
<dbReference type="PROSITE" id="PS00108">
    <property type="entry name" value="PROTEIN_KINASE_ST"/>
    <property type="match status" value="1"/>
</dbReference>
<dbReference type="InterPro" id="IPR008271">
    <property type="entry name" value="Ser/Thr_kinase_AS"/>
</dbReference>
<evidence type="ECO:0000256" key="2">
    <source>
        <dbReference type="ARBA" id="ARBA00022729"/>
    </source>
</evidence>
<keyword evidence="3" id="KW-0430">Lectin</keyword>
<dbReference type="Gene3D" id="1.10.510.10">
    <property type="entry name" value="Transferase(Phosphotransferase) domain 1"/>
    <property type="match status" value="1"/>
</dbReference>
<dbReference type="InterPro" id="IPR051343">
    <property type="entry name" value="G-type_lectin_kinases/EP1-like"/>
</dbReference>
<dbReference type="AlphaFoldDB" id="A0AB40AQX3"/>